<dbReference type="CDD" id="cd06259">
    <property type="entry name" value="YdcF-like"/>
    <property type="match status" value="1"/>
</dbReference>
<proteinExistence type="predicted"/>
<sequence>MNPYDCITDFIYVDHPPEEADMIVIPGSDHLPLARKAAELFRNGFAARILVTGGQPANMQESEWTFLSRELRQLGVPDDALIKEDKALNTFENAVFAKKAADEKGIPYRRLLIPAKASHARRVLLTFQARFPADTECFIVSVPDRNGVTASNWMHSEAGIERTMLEVEKIGRYFKQEVSRWTAGTKPQK</sequence>
<dbReference type="PANTHER" id="PTHR30336:SF4">
    <property type="entry name" value="ENVELOPE BIOGENESIS FACTOR ELYC"/>
    <property type="match status" value="1"/>
</dbReference>
<comment type="caution">
    <text evidence="2">The sequence shown here is derived from an EMBL/GenBank/DDBJ whole genome shotgun (WGS) entry which is preliminary data.</text>
</comment>
<evidence type="ECO:0000259" key="1">
    <source>
        <dbReference type="Pfam" id="PF02698"/>
    </source>
</evidence>
<organism evidence="2 3">
    <name type="scientific">Alkalicoccus luteus</name>
    <dbReference type="NCBI Taxonomy" id="1237094"/>
    <lineage>
        <taxon>Bacteria</taxon>
        <taxon>Bacillati</taxon>
        <taxon>Bacillota</taxon>
        <taxon>Bacilli</taxon>
        <taxon>Bacillales</taxon>
        <taxon>Bacillaceae</taxon>
        <taxon>Alkalicoccus</taxon>
    </lineage>
</organism>
<dbReference type="InterPro" id="IPR014729">
    <property type="entry name" value="Rossmann-like_a/b/a_fold"/>
</dbReference>
<gene>
    <name evidence="2" type="ORF">HCN83_13880</name>
</gene>
<reference evidence="2 3" key="1">
    <citation type="submission" date="2020-03" db="EMBL/GenBank/DDBJ databases">
        <title>Assessment of the enzymatic potential of alkaline-tolerant lipase obtained from Bacillus luteus H11 (technogenic soil) for the bioremediation of saline soils contaminated with petroleum substances.</title>
        <authorList>
            <person name="Kalwasinska A."/>
        </authorList>
    </citation>
    <scope>NUCLEOTIDE SEQUENCE [LARGE SCALE GENOMIC DNA]</scope>
    <source>
        <strain evidence="2 3">H11</strain>
    </source>
</reference>
<name>A0A969TXY6_9BACI</name>
<feature type="domain" description="DUF218" evidence="1">
    <location>
        <begin position="21"/>
        <end position="152"/>
    </location>
</feature>
<evidence type="ECO:0000313" key="2">
    <source>
        <dbReference type="EMBL" id="NJP38664.1"/>
    </source>
</evidence>
<dbReference type="Gene3D" id="3.40.50.620">
    <property type="entry name" value="HUPs"/>
    <property type="match status" value="1"/>
</dbReference>
<dbReference type="GO" id="GO:0043164">
    <property type="term" value="P:Gram-negative-bacterium-type cell wall biogenesis"/>
    <property type="evidence" value="ECO:0007669"/>
    <property type="project" value="TreeGrafter"/>
</dbReference>
<evidence type="ECO:0000313" key="3">
    <source>
        <dbReference type="Proteomes" id="UP000752012"/>
    </source>
</evidence>
<dbReference type="GO" id="GO:0005886">
    <property type="term" value="C:plasma membrane"/>
    <property type="evidence" value="ECO:0007669"/>
    <property type="project" value="TreeGrafter"/>
</dbReference>
<dbReference type="AlphaFoldDB" id="A0A969TXY6"/>
<accession>A0A969TXY6</accession>
<dbReference type="InterPro" id="IPR051599">
    <property type="entry name" value="Cell_Envelope_Assoc"/>
</dbReference>
<dbReference type="RefSeq" id="WP_168008376.1">
    <property type="nucleotide sequence ID" value="NZ_JAATHJ010000027.1"/>
</dbReference>
<dbReference type="Pfam" id="PF02698">
    <property type="entry name" value="DUF218"/>
    <property type="match status" value="1"/>
</dbReference>
<dbReference type="InterPro" id="IPR003848">
    <property type="entry name" value="DUF218"/>
</dbReference>
<dbReference type="GO" id="GO:0000270">
    <property type="term" value="P:peptidoglycan metabolic process"/>
    <property type="evidence" value="ECO:0007669"/>
    <property type="project" value="TreeGrafter"/>
</dbReference>
<dbReference type="EMBL" id="JAATHJ010000027">
    <property type="protein sequence ID" value="NJP38664.1"/>
    <property type="molecule type" value="Genomic_DNA"/>
</dbReference>
<keyword evidence="3" id="KW-1185">Reference proteome</keyword>
<dbReference type="PANTHER" id="PTHR30336">
    <property type="entry name" value="INNER MEMBRANE PROTEIN, PROBABLE PERMEASE"/>
    <property type="match status" value="1"/>
</dbReference>
<dbReference type="Proteomes" id="UP000752012">
    <property type="component" value="Unassembled WGS sequence"/>
</dbReference>
<protein>
    <submittedName>
        <fullName evidence="2">YdcF family protein</fullName>
    </submittedName>
</protein>